<evidence type="ECO:0000256" key="1">
    <source>
        <dbReference type="SAM" id="MobiDB-lite"/>
    </source>
</evidence>
<reference evidence="2" key="1">
    <citation type="journal article" date="2015" name="Nature">
        <title>Complex archaea that bridge the gap between prokaryotes and eukaryotes.</title>
        <authorList>
            <person name="Spang A."/>
            <person name="Saw J.H."/>
            <person name="Jorgensen S.L."/>
            <person name="Zaremba-Niedzwiedzka K."/>
            <person name="Martijn J."/>
            <person name="Lind A.E."/>
            <person name="van Eijk R."/>
            <person name="Schleper C."/>
            <person name="Guy L."/>
            <person name="Ettema T.J."/>
        </authorList>
    </citation>
    <scope>NUCLEOTIDE SEQUENCE</scope>
</reference>
<proteinExistence type="predicted"/>
<feature type="region of interest" description="Disordered" evidence="1">
    <location>
        <begin position="44"/>
        <end position="67"/>
    </location>
</feature>
<protein>
    <submittedName>
        <fullName evidence="2">Uncharacterized protein</fullName>
    </submittedName>
</protein>
<organism evidence="2">
    <name type="scientific">marine sediment metagenome</name>
    <dbReference type="NCBI Taxonomy" id="412755"/>
    <lineage>
        <taxon>unclassified sequences</taxon>
        <taxon>metagenomes</taxon>
        <taxon>ecological metagenomes</taxon>
    </lineage>
</organism>
<feature type="non-terminal residue" evidence="2">
    <location>
        <position position="491"/>
    </location>
</feature>
<comment type="caution">
    <text evidence="2">The sequence shown here is derived from an EMBL/GenBank/DDBJ whole genome shotgun (WGS) entry which is preliminary data.</text>
</comment>
<evidence type="ECO:0000313" key="2">
    <source>
        <dbReference type="EMBL" id="KKL54017.1"/>
    </source>
</evidence>
<dbReference type="AlphaFoldDB" id="A0A0F9FSD3"/>
<dbReference type="EMBL" id="LAZR01031347">
    <property type="protein sequence ID" value="KKL54017.1"/>
    <property type="molecule type" value="Genomic_DNA"/>
</dbReference>
<feature type="compositionally biased region" description="Polar residues" evidence="1">
    <location>
        <begin position="44"/>
        <end position="53"/>
    </location>
</feature>
<gene>
    <name evidence="2" type="ORF">LCGC14_2269620</name>
</gene>
<accession>A0A0F9FSD3</accession>
<feature type="compositionally biased region" description="Basic and acidic residues" evidence="1">
    <location>
        <begin position="57"/>
        <end position="67"/>
    </location>
</feature>
<name>A0A0F9FSD3_9ZZZZ</name>
<sequence length="491" mass="54090">MCQEWVSSFAAFLAYIGPRPKGYSLDRIDNDGPYSPDNCRWATRSEQARNSRPQAPRTRDPVDGRSDDALVNAEVSPLAWALPGAAAPSPAKPLALVGPWFDGFDVTETLGKRAGNPSANLGLYVKALPGWQPETTRLEIMYEGKGRSAPKPVTGLKVVHRAGQTFITWTEIEDKVGKDAATWGKMQALMKDMDATFRVRYLVFRHTAPITGRTIAQAKLLGRVKPLSAYNTRGRSVEELVALIRRRAMNDIALSRKLAKAGLRYSPDSPEMAEVVIKRLAIADGKPLARNAGLYVHSPTKAGKAYYAVVASSNGSANLSAAATVGPVTETVGPGEPVLQEPADVTVFYDYPGKRHQYVQWTGPPLSNLPNQYYNWSVYLPANPPKPTPVRIAFTSNKFIKPGVRHRTDTILISGQDRPIWSSWYGYHESLGTLKSFKQGIVQPYTTRRMFAFVDWVMGKFNGDPKRLSAVGGTDALYYGVRHGDKFAYVL</sequence>